<feature type="binding site" evidence="5">
    <location>
        <position position="263"/>
    </location>
    <ligand>
        <name>Mg(2+)</name>
        <dbReference type="ChEBI" id="CHEBI:18420"/>
    </ligand>
</feature>
<comment type="cofactor">
    <cofactor evidence="5 6">
        <name>Mg(2+)</name>
        <dbReference type="ChEBI" id="CHEBI:18420"/>
    </cofactor>
    <text evidence="5 6">Binds 1 Mg(2+) ion per subunit.</text>
</comment>
<evidence type="ECO:0000256" key="3">
    <source>
        <dbReference type="ARBA" id="ARBA00022842"/>
    </source>
</evidence>
<evidence type="ECO:0000259" key="7">
    <source>
        <dbReference type="SMART" id="SM00922"/>
    </source>
</evidence>
<dbReference type="Gene3D" id="3.30.390.10">
    <property type="entry name" value="Enolase-like, N-terminal domain"/>
    <property type="match status" value="1"/>
</dbReference>
<dbReference type="GO" id="GO:0016855">
    <property type="term" value="F:racemase and epimerase activity, acting on amino acids and derivatives"/>
    <property type="evidence" value="ECO:0007669"/>
    <property type="project" value="UniProtKB-UniRule"/>
</dbReference>
<feature type="binding site" evidence="5">
    <location>
        <position position="320"/>
    </location>
    <ligand>
        <name>Mg(2+)</name>
        <dbReference type="ChEBI" id="CHEBI:18420"/>
    </ligand>
</feature>
<keyword evidence="3 5" id="KW-0460">Magnesium</keyword>
<dbReference type="GO" id="GO:0046872">
    <property type="term" value="F:metal ion binding"/>
    <property type="evidence" value="ECO:0007669"/>
    <property type="project" value="UniProtKB-KW"/>
</dbReference>
<dbReference type="InterPro" id="IPR034603">
    <property type="entry name" value="Dipeptide_epimerase"/>
</dbReference>
<feature type="domain" description="Mandelate racemase/muconate lactonizing enzyme C-terminal" evidence="7">
    <location>
        <begin position="215"/>
        <end position="309"/>
    </location>
</feature>
<evidence type="ECO:0000256" key="5">
    <source>
        <dbReference type="PIRSR" id="PIRSR634603-3"/>
    </source>
</evidence>
<dbReference type="AlphaFoldDB" id="A0A5B7C0L6"/>
<reference evidence="8" key="1">
    <citation type="submission" date="2019-08" db="EMBL/GenBank/DDBJ databases">
        <title>Reference gene set and small RNA set construction with multiple tissues from Davidia involucrata Baill.</title>
        <authorList>
            <person name="Yang H."/>
            <person name="Zhou C."/>
            <person name="Li G."/>
            <person name="Wang J."/>
            <person name="Gao P."/>
            <person name="Wang M."/>
            <person name="Wang R."/>
            <person name="Zhao Y."/>
        </authorList>
    </citation>
    <scope>NUCLEOTIDE SEQUENCE</scope>
    <source>
        <tissue evidence="8">Mixed with DoveR01_LX</tissue>
    </source>
</reference>
<keyword evidence="4 6" id="KW-0413">Isomerase</keyword>
<name>A0A5B7C0L6_DAVIN</name>
<evidence type="ECO:0000313" key="8">
    <source>
        <dbReference type="EMBL" id="MPA72873.1"/>
    </source>
</evidence>
<evidence type="ECO:0000256" key="4">
    <source>
        <dbReference type="ARBA" id="ARBA00023235"/>
    </source>
</evidence>
<comment type="similarity">
    <text evidence="1 6">Belongs to the mandelate racemase/muconate lactonizing enzyme family.</text>
</comment>
<keyword evidence="2 5" id="KW-0479">Metal-binding</keyword>
<gene>
    <name evidence="8" type="ORF">Din_042314</name>
</gene>
<dbReference type="SUPFAM" id="SSF51604">
    <property type="entry name" value="Enolase C-terminal domain-like"/>
    <property type="match status" value="1"/>
</dbReference>
<dbReference type="GO" id="GO:0016829">
    <property type="term" value="F:lyase activity"/>
    <property type="evidence" value="ECO:0007669"/>
    <property type="project" value="UniProtKB-KW"/>
</dbReference>
<dbReference type="GO" id="GO:0016740">
    <property type="term" value="F:transferase activity"/>
    <property type="evidence" value="ECO:0007669"/>
    <property type="project" value="UniProtKB-KW"/>
</dbReference>
<dbReference type="InterPro" id="IPR029065">
    <property type="entry name" value="Enolase_C-like"/>
</dbReference>
<keyword evidence="8" id="KW-0456">Lyase</keyword>
<dbReference type="EMBL" id="GHES01042314">
    <property type="protein sequence ID" value="MPA72873.1"/>
    <property type="molecule type" value="Transcribed_RNA"/>
</dbReference>
<proteinExistence type="inferred from homology"/>
<dbReference type="InterPro" id="IPR013341">
    <property type="entry name" value="Mandelate_racemase_N_dom"/>
</dbReference>
<dbReference type="PANTHER" id="PTHR48073">
    <property type="entry name" value="O-SUCCINYLBENZOATE SYNTHASE-RELATED"/>
    <property type="match status" value="1"/>
</dbReference>
<evidence type="ECO:0000256" key="1">
    <source>
        <dbReference type="ARBA" id="ARBA00008031"/>
    </source>
</evidence>
<evidence type="ECO:0000256" key="2">
    <source>
        <dbReference type="ARBA" id="ARBA00022723"/>
    </source>
</evidence>
<dbReference type="SFLD" id="SFLDS00001">
    <property type="entry name" value="Enolase"/>
    <property type="match status" value="1"/>
</dbReference>
<dbReference type="Pfam" id="PF13378">
    <property type="entry name" value="MR_MLE_C"/>
    <property type="match status" value="1"/>
</dbReference>
<organism evidence="8">
    <name type="scientific">Davidia involucrata</name>
    <name type="common">Dove tree</name>
    <dbReference type="NCBI Taxonomy" id="16924"/>
    <lineage>
        <taxon>Eukaryota</taxon>
        <taxon>Viridiplantae</taxon>
        <taxon>Streptophyta</taxon>
        <taxon>Embryophyta</taxon>
        <taxon>Tracheophyta</taxon>
        <taxon>Spermatophyta</taxon>
        <taxon>Magnoliopsida</taxon>
        <taxon>eudicotyledons</taxon>
        <taxon>Gunneridae</taxon>
        <taxon>Pentapetalae</taxon>
        <taxon>asterids</taxon>
        <taxon>Cornales</taxon>
        <taxon>Nyssaceae</taxon>
        <taxon>Davidia</taxon>
    </lineage>
</organism>
<dbReference type="Pfam" id="PF02746">
    <property type="entry name" value="MR_MLE_N"/>
    <property type="match status" value="1"/>
</dbReference>
<dbReference type="SUPFAM" id="SSF54826">
    <property type="entry name" value="Enolase N-terminal domain-like"/>
    <property type="match status" value="1"/>
</dbReference>
<sequence length="437" mass="47185">MPPIGSASCPSTSFFVCSPLQSNPRSLQSHKHIFKICVVATANRGKLTAEAMVSTTEQTVSFGFKNLTETFLVDVQRAEGKPLNVPLMAPLTIGSSSRLERVDNVAIRVELSNGCVGWGEASMVPSVTLENQTMALAKAREVCDFLRQSQPMTLTLLLDQIGGFIPAHEFASVRAGVEMALIDAVASSIDVPLWRLFGGVSNTLTTTITIPTDSPAEASELASKYCKQGFNFFKLKLGNNLNSDVKVLQAVRAVQTNCSFILDANEGYTSKEAIKVLEKLYDMGVIPVLFEQPVHRHDWEGLSHVSDVARDKYGISVAADESCESLVDVQKIIQENIADVINIRLGKLGVLGALKIIEVARKSGLNMMIGGMTETRLSTGFAGHLAAGLGCFKYIDLDAPFLLSEDPVVGGYEVSGAVYKFINARGQGGFLSWDVAW</sequence>
<dbReference type="PANTHER" id="PTHR48073:SF4">
    <property type="entry name" value="MANDELATE RACEMASE_MUCONATE LACTONIZING ENZYME C-TERMINAL DOMAIN-CONTAINING PROTEIN"/>
    <property type="match status" value="1"/>
</dbReference>
<dbReference type="SFLD" id="SFLDG00180">
    <property type="entry name" value="muconate_cycloisomerase"/>
    <property type="match status" value="1"/>
</dbReference>
<keyword evidence="8" id="KW-0808">Transferase</keyword>
<dbReference type="InterPro" id="IPR013342">
    <property type="entry name" value="Mandelate_racemase_C"/>
</dbReference>
<feature type="binding site" evidence="5">
    <location>
        <position position="291"/>
    </location>
    <ligand>
        <name>Mg(2+)</name>
        <dbReference type="ChEBI" id="CHEBI:18420"/>
    </ligand>
</feature>
<dbReference type="InterPro" id="IPR029017">
    <property type="entry name" value="Enolase-like_N"/>
</dbReference>
<dbReference type="EC" id="5.1.1.-" evidence="6"/>
<accession>A0A5B7C0L6</accession>
<protein>
    <recommendedName>
        <fullName evidence="6">Dipeptide epimerase</fullName>
        <ecNumber evidence="6">5.1.1.-</ecNumber>
    </recommendedName>
</protein>
<dbReference type="SMART" id="SM00922">
    <property type="entry name" value="MR_MLE"/>
    <property type="match status" value="1"/>
</dbReference>
<dbReference type="CDD" id="cd03319">
    <property type="entry name" value="L-Ala-DL-Glu_epimerase"/>
    <property type="match status" value="1"/>
</dbReference>
<evidence type="ECO:0000256" key="6">
    <source>
        <dbReference type="RuleBase" id="RU366006"/>
    </source>
</evidence>
<dbReference type="InterPro" id="IPR036849">
    <property type="entry name" value="Enolase-like_C_sf"/>
</dbReference>
<dbReference type="Gene3D" id="3.20.20.120">
    <property type="entry name" value="Enolase-like C-terminal domain"/>
    <property type="match status" value="1"/>
</dbReference>